<dbReference type="RefSeq" id="WP_145276208.1">
    <property type="nucleotide sequence ID" value="NZ_CP036426.1"/>
</dbReference>
<dbReference type="InterPro" id="IPR007072">
    <property type="entry name" value="RNMT_CmcI"/>
</dbReference>
<dbReference type="KEGG" id="tpla:ElP_59670"/>
<dbReference type="OrthoDB" id="189417at2"/>
<reference evidence="4 5" key="1">
    <citation type="submission" date="2019-02" db="EMBL/GenBank/DDBJ databases">
        <title>Deep-cultivation of Planctomycetes and their phenomic and genomic characterization uncovers novel biology.</title>
        <authorList>
            <person name="Wiegand S."/>
            <person name="Jogler M."/>
            <person name="Boedeker C."/>
            <person name="Pinto D."/>
            <person name="Vollmers J."/>
            <person name="Rivas-Marin E."/>
            <person name="Kohn T."/>
            <person name="Peeters S.H."/>
            <person name="Heuer A."/>
            <person name="Rast P."/>
            <person name="Oberbeckmann S."/>
            <person name="Bunk B."/>
            <person name="Jeske O."/>
            <person name="Meyerdierks A."/>
            <person name="Storesund J.E."/>
            <person name="Kallscheuer N."/>
            <person name="Luecker S."/>
            <person name="Lage O.M."/>
            <person name="Pohl T."/>
            <person name="Merkel B.J."/>
            <person name="Hornburger P."/>
            <person name="Mueller R.-W."/>
            <person name="Bruemmer F."/>
            <person name="Labrenz M."/>
            <person name="Spormann A.M."/>
            <person name="Op den Camp H."/>
            <person name="Overmann J."/>
            <person name="Amann R."/>
            <person name="Jetten M.S.M."/>
            <person name="Mascher T."/>
            <person name="Medema M.H."/>
            <person name="Devos D.P."/>
            <person name="Kaster A.-K."/>
            <person name="Ovreas L."/>
            <person name="Rohde M."/>
            <person name="Galperin M.Y."/>
            <person name="Jogler C."/>
        </authorList>
    </citation>
    <scope>NUCLEOTIDE SEQUENCE [LARGE SCALE GENOMIC DNA]</scope>
    <source>
        <strain evidence="4 5">ElP</strain>
    </source>
</reference>
<dbReference type="EMBL" id="CP036426">
    <property type="protein sequence ID" value="QDV38019.1"/>
    <property type="molecule type" value="Genomic_DNA"/>
</dbReference>
<evidence type="ECO:0000313" key="4">
    <source>
        <dbReference type="EMBL" id="QDV38019.1"/>
    </source>
</evidence>
<dbReference type="InterPro" id="IPR000182">
    <property type="entry name" value="GNAT_dom"/>
</dbReference>
<feature type="domain" description="N-acetyltransferase" evidence="3">
    <location>
        <begin position="11"/>
        <end position="176"/>
    </location>
</feature>
<dbReference type="PANTHER" id="PTHR40048:SF1">
    <property type="entry name" value="RHAMNOSYL O-METHYLTRANSFERASE"/>
    <property type="match status" value="1"/>
</dbReference>
<keyword evidence="2 4" id="KW-0808">Transferase</keyword>
<keyword evidence="1 4" id="KW-0489">Methyltransferase</keyword>
<dbReference type="Gene3D" id="3.40.630.30">
    <property type="match status" value="1"/>
</dbReference>
<evidence type="ECO:0000259" key="3">
    <source>
        <dbReference type="PROSITE" id="PS51186"/>
    </source>
</evidence>
<dbReference type="InterPro" id="IPR016181">
    <property type="entry name" value="Acyl_CoA_acyltransferase"/>
</dbReference>
<dbReference type="Gene3D" id="3.40.50.150">
    <property type="entry name" value="Vaccinia Virus protein VP39"/>
    <property type="match status" value="1"/>
</dbReference>
<evidence type="ECO:0000256" key="1">
    <source>
        <dbReference type="ARBA" id="ARBA00022603"/>
    </source>
</evidence>
<dbReference type="InterPro" id="IPR029063">
    <property type="entry name" value="SAM-dependent_MTases_sf"/>
</dbReference>
<sequence length="413" mass="46549">MDVVGLKGDRVRLVPLDRSLHLENAYRWLNDPAVTATLKHHFGVSRSEEEAFFERSESARDRDLLWGIHDESGRHLGMIGLHVNWRMRCASGGLFLGARDAWGQGFGTDAVRVRTRFAFEQLGLHRVEGHTFNPSMRRIYEKAGYRAEGVSRKVFWRDGRWNDAHRYALIEEDYFGTAPAPATAPEGAEAPAPTPPGPIRLTVDQAVGAFHMLFYDSAARTWDNTHWLGARVLKCPTDAWIYQEILWDTRPDLIVECGTRFGGSAFYLATLCDLIGHGEILTIDVDTRYTTRRDHPRITYLAGSSVDGAILDEVRRRAEGRSVMAVLDSDHSRDHVLAELYAYAPIVTPGQYLVVEDTNINGHPVLPGFGPGPMEALREFLAGNDAFEIDRDREKFFMTFNPSGYLRKKHPPA</sequence>
<name>A0A518HB01_9BACT</name>
<organism evidence="4 5">
    <name type="scientific">Tautonia plasticadhaerens</name>
    <dbReference type="NCBI Taxonomy" id="2527974"/>
    <lineage>
        <taxon>Bacteria</taxon>
        <taxon>Pseudomonadati</taxon>
        <taxon>Planctomycetota</taxon>
        <taxon>Planctomycetia</taxon>
        <taxon>Isosphaerales</taxon>
        <taxon>Isosphaeraceae</taxon>
        <taxon>Tautonia</taxon>
    </lineage>
</organism>
<dbReference type="GO" id="GO:0071770">
    <property type="term" value="P:DIM/DIP cell wall layer assembly"/>
    <property type="evidence" value="ECO:0007669"/>
    <property type="project" value="TreeGrafter"/>
</dbReference>
<dbReference type="Pfam" id="PF04989">
    <property type="entry name" value="RMNT_CmcI"/>
    <property type="match status" value="1"/>
</dbReference>
<evidence type="ECO:0000313" key="5">
    <source>
        <dbReference type="Proteomes" id="UP000317835"/>
    </source>
</evidence>
<accession>A0A518HB01</accession>
<dbReference type="GO" id="GO:0016747">
    <property type="term" value="F:acyltransferase activity, transferring groups other than amino-acyl groups"/>
    <property type="evidence" value="ECO:0007669"/>
    <property type="project" value="InterPro"/>
</dbReference>
<dbReference type="GO" id="GO:0008168">
    <property type="term" value="F:methyltransferase activity"/>
    <property type="evidence" value="ECO:0007669"/>
    <property type="project" value="UniProtKB-KW"/>
</dbReference>
<proteinExistence type="predicted"/>
<gene>
    <name evidence="4" type="ORF">ElP_59670</name>
</gene>
<dbReference type="Proteomes" id="UP000317835">
    <property type="component" value="Chromosome"/>
</dbReference>
<dbReference type="EC" id="2.1.1.-" evidence="4"/>
<keyword evidence="5" id="KW-1185">Reference proteome</keyword>
<dbReference type="SUPFAM" id="SSF53335">
    <property type="entry name" value="S-adenosyl-L-methionine-dependent methyltransferases"/>
    <property type="match status" value="1"/>
</dbReference>
<protein>
    <submittedName>
        <fullName evidence="4">Rhamnosyl O-methyltransferase</fullName>
        <ecNumber evidence="4">2.1.1.-</ecNumber>
    </submittedName>
</protein>
<dbReference type="PROSITE" id="PS51186">
    <property type="entry name" value="GNAT"/>
    <property type="match status" value="1"/>
</dbReference>
<dbReference type="GO" id="GO:0005886">
    <property type="term" value="C:plasma membrane"/>
    <property type="evidence" value="ECO:0007669"/>
    <property type="project" value="TreeGrafter"/>
</dbReference>
<dbReference type="SUPFAM" id="SSF55729">
    <property type="entry name" value="Acyl-CoA N-acyltransferases (Nat)"/>
    <property type="match status" value="1"/>
</dbReference>
<dbReference type="PANTHER" id="PTHR40048">
    <property type="entry name" value="RHAMNOSYL O-METHYLTRANSFERASE"/>
    <property type="match status" value="1"/>
</dbReference>
<dbReference type="GO" id="GO:0032259">
    <property type="term" value="P:methylation"/>
    <property type="evidence" value="ECO:0007669"/>
    <property type="project" value="UniProtKB-KW"/>
</dbReference>
<dbReference type="GO" id="GO:0008610">
    <property type="term" value="P:lipid biosynthetic process"/>
    <property type="evidence" value="ECO:0007669"/>
    <property type="project" value="InterPro"/>
</dbReference>
<dbReference type="Pfam" id="PF13302">
    <property type="entry name" value="Acetyltransf_3"/>
    <property type="match status" value="1"/>
</dbReference>
<evidence type="ECO:0000256" key="2">
    <source>
        <dbReference type="ARBA" id="ARBA00022679"/>
    </source>
</evidence>
<dbReference type="AlphaFoldDB" id="A0A518HB01"/>